<dbReference type="Pfam" id="PF08238">
    <property type="entry name" value="Sel1"/>
    <property type="match status" value="5"/>
</dbReference>
<dbReference type="RefSeq" id="WP_197310616.1">
    <property type="nucleotide sequence ID" value="NZ_JADZLT010000046.1"/>
</dbReference>
<gene>
    <name evidence="4" type="ORF">I5731_06755</name>
</gene>
<comment type="similarity">
    <text evidence="1">Belongs to the peptidase C14A family.</text>
</comment>
<dbReference type="SMART" id="SM00671">
    <property type="entry name" value="SEL1"/>
    <property type="match status" value="5"/>
</dbReference>
<evidence type="ECO:0000313" key="4">
    <source>
        <dbReference type="EMBL" id="MBH0237517.1"/>
    </source>
</evidence>
<dbReference type="InterPro" id="IPR001309">
    <property type="entry name" value="Pept_C14_p20"/>
</dbReference>
<reference evidence="4" key="1">
    <citation type="submission" date="2020-12" db="EMBL/GenBank/DDBJ databases">
        <title>Methylobrevis albus sp. nov., isolated from fresh water lack sediment.</title>
        <authorList>
            <person name="Zou Q."/>
        </authorList>
    </citation>
    <scope>NUCLEOTIDE SEQUENCE</scope>
    <source>
        <strain evidence="4">L22</strain>
    </source>
</reference>
<dbReference type="EMBL" id="JADZLT010000046">
    <property type="protein sequence ID" value="MBH0237517.1"/>
    <property type="molecule type" value="Genomic_DNA"/>
</dbReference>
<dbReference type="PANTHER" id="PTHR22576:SF37">
    <property type="entry name" value="MUCOSA-ASSOCIATED LYMPHOID TISSUE LYMPHOMA TRANSLOCATION PROTEIN 1"/>
    <property type="match status" value="1"/>
</dbReference>
<dbReference type="SUPFAM" id="SSF81901">
    <property type="entry name" value="HCP-like"/>
    <property type="match status" value="2"/>
</dbReference>
<dbReference type="InterPro" id="IPR011600">
    <property type="entry name" value="Pept_C14_caspase"/>
</dbReference>
<dbReference type="InterPro" id="IPR052039">
    <property type="entry name" value="Caspase-related_regulators"/>
</dbReference>
<proteinExistence type="inferred from homology"/>
<dbReference type="InterPro" id="IPR029030">
    <property type="entry name" value="Caspase-like_dom_sf"/>
</dbReference>
<feature type="signal peptide" evidence="2">
    <location>
        <begin position="1"/>
        <end position="37"/>
    </location>
</feature>
<evidence type="ECO:0000256" key="2">
    <source>
        <dbReference type="SAM" id="SignalP"/>
    </source>
</evidence>
<dbReference type="GO" id="GO:0004197">
    <property type="term" value="F:cysteine-type endopeptidase activity"/>
    <property type="evidence" value="ECO:0007669"/>
    <property type="project" value="InterPro"/>
</dbReference>
<sequence length="576" mass="62251">MTRLARARGFLAPFAAVLVAALLVLAASAMTLPAAFAQEAGSQPRYALVIGIGSYRSVPHLPNAVPDAQLMAGVLAEVGFDVTTSYDPDKQTFETVLRDFRRRIEKDSIVFVYYSGHGIQVDDENYLIPVDAELTDVADLSISSVSARALLDQLEAIDSSANILILDACRDNPFRSQLVATRSTRGGSVEPGLAPLRSQHRGTLIGFSTAPGSVAFDGTGSNSPYTAALAANLRTPGASIEAVFKQTRSSVLEATANAQVPWENSSLTNDVVLVPGGKQFSAQPTACDLLAGHPSDPKRVGPGIDYALLAPGPAIEACQRAVADAPAEPRFKMLLARALEKAGNYEEAIAYNRLAMAEDYLAAYHNMGNHYKKGAGVPKDPVKAMELFLYAAERGHPEDQYNVGVMRLNGDTGIEVDYREALKWLTASAKQDYASAFDKIGLMFQDGKGVPQDQVRANQAFARGAELGDASSMVNLARSYREGTGIEQDYEKARELLMRAARLGRTSAYASLGDIYRKGQGIDANPLEAVVWYRLAARDGNKNALKQLPDLEAKLTDTDRAEVERRLQEWDTKRFG</sequence>
<dbReference type="InterPro" id="IPR011990">
    <property type="entry name" value="TPR-like_helical_dom_sf"/>
</dbReference>
<keyword evidence="2" id="KW-0732">Signal</keyword>
<dbReference type="Proteomes" id="UP000631694">
    <property type="component" value="Unassembled WGS sequence"/>
</dbReference>
<feature type="domain" description="Caspase family p20" evidence="3">
    <location>
        <begin position="43"/>
        <end position="173"/>
    </location>
</feature>
<organism evidence="4 5">
    <name type="scientific">Methylobrevis albus</name>
    <dbReference type="NCBI Taxonomy" id="2793297"/>
    <lineage>
        <taxon>Bacteria</taxon>
        <taxon>Pseudomonadati</taxon>
        <taxon>Pseudomonadota</taxon>
        <taxon>Alphaproteobacteria</taxon>
        <taxon>Hyphomicrobiales</taxon>
        <taxon>Pleomorphomonadaceae</taxon>
        <taxon>Methylobrevis</taxon>
    </lineage>
</organism>
<dbReference type="PROSITE" id="PS50208">
    <property type="entry name" value="CASPASE_P20"/>
    <property type="match status" value="1"/>
</dbReference>
<dbReference type="SUPFAM" id="SSF52129">
    <property type="entry name" value="Caspase-like"/>
    <property type="match status" value="1"/>
</dbReference>
<dbReference type="PANTHER" id="PTHR22576">
    <property type="entry name" value="MUCOSA ASSOCIATED LYMPHOID TISSUE LYMPHOMA TRANSLOCATION PROTEIN 1/PARACASPASE"/>
    <property type="match status" value="1"/>
</dbReference>
<name>A0A931MXR3_9HYPH</name>
<evidence type="ECO:0000259" key="3">
    <source>
        <dbReference type="PROSITE" id="PS50208"/>
    </source>
</evidence>
<keyword evidence="5" id="KW-1185">Reference proteome</keyword>
<dbReference type="SMART" id="SM00115">
    <property type="entry name" value="CASc"/>
    <property type="match status" value="1"/>
</dbReference>
<dbReference type="AlphaFoldDB" id="A0A931MXR3"/>
<comment type="caution">
    <text evidence="4">The sequence shown here is derived from an EMBL/GenBank/DDBJ whole genome shotgun (WGS) entry which is preliminary data.</text>
</comment>
<dbReference type="Pfam" id="PF00656">
    <property type="entry name" value="Peptidase_C14"/>
    <property type="match status" value="1"/>
</dbReference>
<accession>A0A931MXR3</accession>
<evidence type="ECO:0000313" key="5">
    <source>
        <dbReference type="Proteomes" id="UP000631694"/>
    </source>
</evidence>
<dbReference type="InterPro" id="IPR015917">
    <property type="entry name" value="Pept_C14A"/>
</dbReference>
<dbReference type="GO" id="GO:0006508">
    <property type="term" value="P:proteolysis"/>
    <property type="evidence" value="ECO:0007669"/>
    <property type="project" value="InterPro"/>
</dbReference>
<evidence type="ECO:0000256" key="1">
    <source>
        <dbReference type="ARBA" id="ARBA00010134"/>
    </source>
</evidence>
<dbReference type="Gene3D" id="1.25.40.10">
    <property type="entry name" value="Tetratricopeptide repeat domain"/>
    <property type="match status" value="2"/>
</dbReference>
<protein>
    <submittedName>
        <fullName evidence="4">Caspase family protein</fullName>
    </submittedName>
</protein>
<dbReference type="Gene3D" id="3.40.50.1460">
    <property type="match status" value="1"/>
</dbReference>
<feature type="chain" id="PRO_5037543160" evidence="2">
    <location>
        <begin position="38"/>
        <end position="576"/>
    </location>
</feature>
<dbReference type="InterPro" id="IPR006597">
    <property type="entry name" value="Sel1-like"/>
</dbReference>